<dbReference type="InterPro" id="IPR011706">
    <property type="entry name" value="Cu-oxidase_C"/>
</dbReference>
<dbReference type="Gene3D" id="2.60.40.420">
    <property type="entry name" value="Cupredoxins - blue copper proteins"/>
    <property type="match status" value="3"/>
</dbReference>
<dbReference type="Proteomes" id="UP001310890">
    <property type="component" value="Unassembled WGS sequence"/>
</dbReference>
<evidence type="ECO:0000259" key="8">
    <source>
        <dbReference type="Pfam" id="PF07731"/>
    </source>
</evidence>
<dbReference type="CDD" id="cd13886">
    <property type="entry name" value="CuRO_2_MCO_like_1"/>
    <property type="match status" value="1"/>
</dbReference>
<feature type="domain" description="Plastocyanin-like" evidence="8">
    <location>
        <begin position="517"/>
        <end position="649"/>
    </location>
</feature>
<keyword evidence="6" id="KW-0812">Transmembrane</keyword>
<dbReference type="FunFam" id="2.60.40.420:FF:000071">
    <property type="entry name" value="Conidial pigment biosynthesis oxidase Abr1/brown 1"/>
    <property type="match status" value="1"/>
</dbReference>
<dbReference type="PROSITE" id="PS00080">
    <property type="entry name" value="MULTICOPPER_OXIDASE2"/>
    <property type="match status" value="1"/>
</dbReference>
<evidence type="ECO:0000256" key="3">
    <source>
        <dbReference type="ARBA" id="ARBA00023002"/>
    </source>
</evidence>
<keyword evidence="3" id="KW-0560">Oxidoreductase</keyword>
<dbReference type="InterPro" id="IPR001117">
    <property type="entry name" value="Cu-oxidase_2nd"/>
</dbReference>
<evidence type="ECO:0000259" key="9">
    <source>
        <dbReference type="Pfam" id="PF07732"/>
    </source>
</evidence>
<reference evidence="10" key="1">
    <citation type="submission" date="2023-08" db="EMBL/GenBank/DDBJ databases">
        <title>Black Yeasts Isolated from many extreme environments.</title>
        <authorList>
            <person name="Coleine C."/>
            <person name="Stajich J.E."/>
            <person name="Selbmann L."/>
        </authorList>
    </citation>
    <scope>NUCLEOTIDE SEQUENCE</scope>
    <source>
        <strain evidence="10">CCFEE 5401</strain>
    </source>
</reference>
<accession>A0AAN7TCZ0</accession>
<organism evidence="10 11">
    <name type="scientific">Meristemomyces frigidus</name>
    <dbReference type="NCBI Taxonomy" id="1508187"/>
    <lineage>
        <taxon>Eukaryota</taxon>
        <taxon>Fungi</taxon>
        <taxon>Dikarya</taxon>
        <taxon>Ascomycota</taxon>
        <taxon>Pezizomycotina</taxon>
        <taxon>Dothideomycetes</taxon>
        <taxon>Dothideomycetidae</taxon>
        <taxon>Mycosphaerellales</taxon>
        <taxon>Teratosphaeriaceae</taxon>
        <taxon>Meristemomyces</taxon>
    </lineage>
</organism>
<dbReference type="GO" id="GO:0005507">
    <property type="term" value="F:copper ion binding"/>
    <property type="evidence" value="ECO:0007669"/>
    <property type="project" value="InterPro"/>
</dbReference>
<dbReference type="AlphaFoldDB" id="A0AAN7TCZ0"/>
<dbReference type="InterPro" id="IPR008972">
    <property type="entry name" value="Cupredoxin"/>
</dbReference>
<evidence type="ECO:0000256" key="5">
    <source>
        <dbReference type="SAM" id="MobiDB-lite"/>
    </source>
</evidence>
<evidence type="ECO:0000259" key="7">
    <source>
        <dbReference type="Pfam" id="PF00394"/>
    </source>
</evidence>
<feature type="compositionally biased region" description="Basic and acidic residues" evidence="5">
    <location>
        <begin position="1"/>
        <end position="13"/>
    </location>
</feature>
<name>A0AAN7TCZ0_9PEZI</name>
<dbReference type="PANTHER" id="PTHR11709:SF414">
    <property type="entry name" value="ADR239WP"/>
    <property type="match status" value="1"/>
</dbReference>
<protein>
    <recommendedName>
        <fullName evidence="12">Multicopper oxidase</fullName>
    </recommendedName>
</protein>
<keyword evidence="6" id="KW-0472">Membrane</keyword>
<dbReference type="EMBL" id="JAVRRL010000051">
    <property type="protein sequence ID" value="KAK5110306.1"/>
    <property type="molecule type" value="Genomic_DNA"/>
</dbReference>
<evidence type="ECO:0000313" key="10">
    <source>
        <dbReference type="EMBL" id="KAK5110306.1"/>
    </source>
</evidence>
<dbReference type="InterPro" id="IPR033138">
    <property type="entry name" value="Cu_oxidase_CS"/>
</dbReference>
<dbReference type="InterPro" id="IPR011707">
    <property type="entry name" value="Cu-oxidase-like_N"/>
</dbReference>
<feature type="domain" description="Plastocyanin-like" evidence="7">
    <location>
        <begin position="257"/>
        <end position="421"/>
    </location>
</feature>
<feature type="transmembrane region" description="Helical" evidence="6">
    <location>
        <begin position="66"/>
        <end position="90"/>
    </location>
</feature>
<dbReference type="InterPro" id="IPR045087">
    <property type="entry name" value="Cu-oxidase_fam"/>
</dbReference>
<evidence type="ECO:0000256" key="2">
    <source>
        <dbReference type="ARBA" id="ARBA00022723"/>
    </source>
</evidence>
<proteinExistence type="inferred from homology"/>
<feature type="region of interest" description="Disordered" evidence="5">
    <location>
        <begin position="1"/>
        <end position="47"/>
    </location>
</feature>
<keyword evidence="4" id="KW-0186">Copper</keyword>
<dbReference type="InterPro" id="IPR002355">
    <property type="entry name" value="Cu_oxidase_Cu_BS"/>
</dbReference>
<evidence type="ECO:0000256" key="6">
    <source>
        <dbReference type="SAM" id="Phobius"/>
    </source>
</evidence>
<dbReference type="Pfam" id="PF07732">
    <property type="entry name" value="Cu-oxidase_3"/>
    <property type="match status" value="1"/>
</dbReference>
<dbReference type="Pfam" id="PF00394">
    <property type="entry name" value="Cu-oxidase"/>
    <property type="match status" value="1"/>
</dbReference>
<evidence type="ECO:0000256" key="1">
    <source>
        <dbReference type="ARBA" id="ARBA00010609"/>
    </source>
</evidence>
<gene>
    <name evidence="10" type="ORF">LTR62_006159</name>
</gene>
<dbReference type="CDD" id="cd13857">
    <property type="entry name" value="CuRO_1_Diphenol_Ox"/>
    <property type="match status" value="1"/>
</dbReference>
<keyword evidence="6" id="KW-1133">Transmembrane helix</keyword>
<keyword evidence="2" id="KW-0479">Metal-binding</keyword>
<dbReference type="GO" id="GO:0016491">
    <property type="term" value="F:oxidoreductase activity"/>
    <property type="evidence" value="ECO:0007669"/>
    <property type="project" value="UniProtKB-KW"/>
</dbReference>
<dbReference type="Pfam" id="PF07731">
    <property type="entry name" value="Cu-oxidase_2"/>
    <property type="match status" value="1"/>
</dbReference>
<evidence type="ECO:0000313" key="11">
    <source>
        <dbReference type="Proteomes" id="UP001310890"/>
    </source>
</evidence>
<comment type="caution">
    <text evidence="10">The sequence shown here is derived from an EMBL/GenBank/DDBJ whole genome shotgun (WGS) entry which is preliminary data.</text>
</comment>
<dbReference type="PROSITE" id="PS00079">
    <property type="entry name" value="MULTICOPPER_OXIDASE1"/>
    <property type="match status" value="1"/>
</dbReference>
<dbReference type="PANTHER" id="PTHR11709">
    <property type="entry name" value="MULTI-COPPER OXIDASE"/>
    <property type="match status" value="1"/>
</dbReference>
<evidence type="ECO:0000256" key="4">
    <source>
        <dbReference type="ARBA" id="ARBA00023008"/>
    </source>
</evidence>
<evidence type="ECO:0008006" key="12">
    <source>
        <dbReference type="Google" id="ProtNLM"/>
    </source>
</evidence>
<dbReference type="SUPFAM" id="SSF49503">
    <property type="entry name" value="Cupredoxins"/>
    <property type="match status" value="3"/>
</dbReference>
<feature type="compositionally biased region" description="Polar residues" evidence="5">
    <location>
        <begin position="14"/>
        <end position="26"/>
    </location>
</feature>
<sequence length="686" mass="77303">MDPRGRVDDHELSARSSLSLHSNEQEQGLLGAWRREGEEEEEEQDVHDANIRRDFRRSWQQRRWHLGVWAALVGAVALAVLVVAGSIIWLTHASDEVVVDTVGVQTSSYGLSPTWDYRARPRRREYTWTVRDQMHNPDGVYRPMILVNNQFPGPMIEVNSGDTIVVHVDNQAINATSIHWHGIYQNGTPHMDGTVGITQCPIAPGGKFTYEFTVTGQSGTYWWHGHQGVQSSDGMHGPLIIHGRKEKEMQQISYATDRVIMLSDHYHDLSSALLWQYLKPDMENAEPVPESALINGRNVRNCADYPDRECDNSTANVGQAVFDLKRHESHRLRIINVGAFAEFQFQIDEHELAVTEVDGTDVVPVNYHRLNINPAQRYSVIINTTVSTADSFWLRARMITQCFTDAPETMQADVYGIVRYSKTDQLPTSKDWEETLASECRDMDTTELKPVDVIPAPSEANAFFYFRSNFEIGDYRLSRGKFDTSSWRPSAHSPTLHRAIDGLAAGNTSFTASSDRPAAPAFINDLAFSKPTELVLQTTGIQTLDILVSNFDDGNHPLHLHGYKYFVLAQGHGYPPMKSALDGMTRENIQPLYDSLDLRNPLRRDTASVEAFGWILLRLVADNPGVWAFHCHVSWHAEAGLLMQFLTRADELVGMEVPRGMRELCSAGGIEKGMGPQDEEYWDLAK</sequence>
<comment type="similarity">
    <text evidence="1">Belongs to the multicopper oxidase family.</text>
</comment>
<dbReference type="CDD" id="cd13910">
    <property type="entry name" value="CuRO_3_MCO_like_4"/>
    <property type="match status" value="1"/>
</dbReference>
<feature type="domain" description="Plastocyanin-like" evidence="9">
    <location>
        <begin position="130"/>
        <end position="245"/>
    </location>
</feature>